<keyword evidence="1" id="KW-0479">Metal-binding</keyword>
<dbReference type="Pfam" id="PF10609">
    <property type="entry name" value="ParA"/>
    <property type="match status" value="1"/>
</dbReference>
<keyword evidence="5" id="KW-0411">Iron-sulfur</keyword>
<evidence type="ECO:0000313" key="9">
    <source>
        <dbReference type="Proteomes" id="UP000310158"/>
    </source>
</evidence>
<dbReference type="GO" id="GO:0005524">
    <property type="term" value="F:ATP binding"/>
    <property type="evidence" value="ECO:0007669"/>
    <property type="project" value="UniProtKB-KW"/>
</dbReference>
<evidence type="ECO:0000256" key="3">
    <source>
        <dbReference type="ARBA" id="ARBA00022840"/>
    </source>
</evidence>
<organism evidence="8 9">
    <name type="scientific">Bondarzewia mesenterica</name>
    <dbReference type="NCBI Taxonomy" id="1095465"/>
    <lineage>
        <taxon>Eukaryota</taxon>
        <taxon>Fungi</taxon>
        <taxon>Dikarya</taxon>
        <taxon>Basidiomycota</taxon>
        <taxon>Agaricomycotina</taxon>
        <taxon>Agaricomycetes</taxon>
        <taxon>Russulales</taxon>
        <taxon>Bondarzewiaceae</taxon>
        <taxon>Bondarzewia</taxon>
    </lineage>
</organism>
<comment type="similarity">
    <text evidence="6">Belongs to the Mrp/NBP35 ATP-binding proteins family.</text>
</comment>
<sequence>MRRTLSQRLFSTARALKHENPLGLPRAGANAPPQIPRRSGPIAKRPIPNVKKVLVVASGKGGVGKSTVAVNLAFALAMRHGEPRLRVGILDLDIFGPSVPKLMGLDQADEPHLTPGGALIPLMNHGLPCMSMGFLLPRTASSDSNADVAVVWRGLMVQKAVQQLLFDVDWRLGAGREMPGKGLDVLVVDMPPGTGDVPLTLGQLVNVDGAVIISTPQDVALSDVRKSISMFRKVGVPIKGLILNQSYFICPSCTTPHHLFGSSELFQSTAKQLDVPVLGELPLSPGVSAGGDSGLPYSLISEGKMTEMDGVGGIRWKEAMQQVANKVLTSLS</sequence>
<dbReference type="GO" id="GO:0051539">
    <property type="term" value="F:4 iron, 4 sulfur cluster binding"/>
    <property type="evidence" value="ECO:0007669"/>
    <property type="project" value="TreeGrafter"/>
</dbReference>
<dbReference type="GO" id="GO:0140663">
    <property type="term" value="F:ATP-dependent FeS chaperone activity"/>
    <property type="evidence" value="ECO:0007669"/>
    <property type="project" value="InterPro"/>
</dbReference>
<gene>
    <name evidence="8" type="ORF">EW146_g8078</name>
</gene>
<evidence type="ECO:0000256" key="2">
    <source>
        <dbReference type="ARBA" id="ARBA00022741"/>
    </source>
</evidence>
<dbReference type="InterPro" id="IPR044304">
    <property type="entry name" value="NUBPL-like"/>
</dbReference>
<dbReference type="OrthoDB" id="1741334at2759"/>
<evidence type="ECO:0000256" key="7">
    <source>
        <dbReference type="SAM" id="MobiDB-lite"/>
    </source>
</evidence>
<dbReference type="PANTHER" id="PTHR42961">
    <property type="entry name" value="IRON-SULFUR PROTEIN NUBPL"/>
    <property type="match status" value="1"/>
</dbReference>
<dbReference type="Proteomes" id="UP000310158">
    <property type="component" value="Unassembled WGS sequence"/>
</dbReference>
<name>A0A4S4LH74_9AGAM</name>
<dbReference type="InterPro" id="IPR019591">
    <property type="entry name" value="Mrp/NBP35_ATP-bd"/>
</dbReference>
<dbReference type="HAMAP" id="MF_02040">
    <property type="entry name" value="Mrp_NBP35"/>
    <property type="match status" value="1"/>
</dbReference>
<dbReference type="GO" id="GO:0005739">
    <property type="term" value="C:mitochondrion"/>
    <property type="evidence" value="ECO:0007669"/>
    <property type="project" value="TreeGrafter"/>
</dbReference>
<feature type="region of interest" description="Disordered" evidence="7">
    <location>
        <begin position="20"/>
        <end position="43"/>
    </location>
</feature>
<dbReference type="GO" id="GO:0032981">
    <property type="term" value="P:mitochondrial respiratory chain complex I assembly"/>
    <property type="evidence" value="ECO:0007669"/>
    <property type="project" value="TreeGrafter"/>
</dbReference>
<keyword evidence="9" id="KW-1185">Reference proteome</keyword>
<dbReference type="SUPFAM" id="SSF52540">
    <property type="entry name" value="P-loop containing nucleoside triphosphate hydrolases"/>
    <property type="match status" value="1"/>
</dbReference>
<keyword evidence="2" id="KW-0547">Nucleotide-binding</keyword>
<dbReference type="CDD" id="cd02037">
    <property type="entry name" value="Mrp_NBP35"/>
    <property type="match status" value="1"/>
</dbReference>
<dbReference type="AlphaFoldDB" id="A0A4S4LH74"/>
<evidence type="ECO:0000256" key="6">
    <source>
        <dbReference type="ARBA" id="ARBA00024036"/>
    </source>
</evidence>
<dbReference type="PANTHER" id="PTHR42961:SF2">
    <property type="entry name" value="IRON-SULFUR PROTEIN NUBPL"/>
    <property type="match status" value="1"/>
</dbReference>
<accession>A0A4S4LH74</accession>
<proteinExistence type="inferred from homology"/>
<evidence type="ECO:0000256" key="1">
    <source>
        <dbReference type="ARBA" id="ARBA00022723"/>
    </source>
</evidence>
<dbReference type="FunFam" id="3.40.50.300:FF:001119">
    <property type="entry name" value="Iron-sulfur cluster carrier protein"/>
    <property type="match status" value="1"/>
</dbReference>
<reference evidence="8 9" key="1">
    <citation type="submission" date="2019-02" db="EMBL/GenBank/DDBJ databases">
        <title>Genome sequencing of the rare red list fungi Bondarzewia mesenterica.</title>
        <authorList>
            <person name="Buettner E."/>
            <person name="Kellner H."/>
        </authorList>
    </citation>
    <scope>NUCLEOTIDE SEQUENCE [LARGE SCALE GENOMIC DNA]</scope>
    <source>
        <strain evidence="8 9">DSM 108281</strain>
    </source>
</reference>
<evidence type="ECO:0008006" key="10">
    <source>
        <dbReference type="Google" id="ProtNLM"/>
    </source>
</evidence>
<evidence type="ECO:0000256" key="4">
    <source>
        <dbReference type="ARBA" id="ARBA00023004"/>
    </source>
</evidence>
<dbReference type="EMBL" id="SGPL01000520">
    <property type="protein sequence ID" value="THH11336.1"/>
    <property type="molecule type" value="Genomic_DNA"/>
</dbReference>
<protein>
    <recommendedName>
        <fullName evidence="10">P-loop containing nucleoside triphosphate hydrolase protein</fullName>
    </recommendedName>
</protein>
<keyword evidence="4" id="KW-0408">Iron</keyword>
<keyword evidence="3" id="KW-0067">ATP-binding</keyword>
<evidence type="ECO:0000313" key="8">
    <source>
        <dbReference type="EMBL" id="THH11336.1"/>
    </source>
</evidence>
<dbReference type="InterPro" id="IPR033756">
    <property type="entry name" value="YlxH/NBP35"/>
</dbReference>
<dbReference type="GO" id="GO:0016226">
    <property type="term" value="P:iron-sulfur cluster assembly"/>
    <property type="evidence" value="ECO:0007669"/>
    <property type="project" value="InterPro"/>
</dbReference>
<comment type="caution">
    <text evidence="8">The sequence shown here is derived from an EMBL/GenBank/DDBJ whole genome shotgun (WGS) entry which is preliminary data.</text>
</comment>
<evidence type="ECO:0000256" key="5">
    <source>
        <dbReference type="ARBA" id="ARBA00023014"/>
    </source>
</evidence>
<dbReference type="Gene3D" id="3.40.50.300">
    <property type="entry name" value="P-loop containing nucleotide triphosphate hydrolases"/>
    <property type="match status" value="1"/>
</dbReference>
<dbReference type="GO" id="GO:0046872">
    <property type="term" value="F:metal ion binding"/>
    <property type="evidence" value="ECO:0007669"/>
    <property type="project" value="UniProtKB-KW"/>
</dbReference>
<dbReference type="InterPro" id="IPR027417">
    <property type="entry name" value="P-loop_NTPase"/>
</dbReference>